<dbReference type="GO" id="GO:0006511">
    <property type="term" value="P:ubiquitin-dependent protein catabolic process"/>
    <property type="evidence" value="ECO:0007669"/>
    <property type="project" value="InterPro"/>
</dbReference>
<feature type="domain" description="Proteasome alpha-type subunits" evidence="5">
    <location>
        <begin position="6"/>
        <end position="28"/>
    </location>
</feature>
<dbReference type="SMART" id="SM00948">
    <property type="entry name" value="Proteasome_A_N"/>
    <property type="match status" value="1"/>
</dbReference>
<comment type="subcellular location">
    <subcellularLocation>
        <location evidence="4">Cytoplasm</location>
    </subcellularLocation>
    <subcellularLocation>
        <location evidence="4">Nucleus</location>
    </subcellularLocation>
</comment>
<dbReference type="InterPro" id="IPR001353">
    <property type="entry name" value="Proteasome_sua/b"/>
</dbReference>
<evidence type="ECO:0000313" key="6">
    <source>
        <dbReference type="EMBL" id="KAH8373681.1"/>
    </source>
</evidence>
<dbReference type="EMBL" id="JAJJHW010002314">
    <property type="protein sequence ID" value="KAH8373681.1"/>
    <property type="molecule type" value="Genomic_DNA"/>
</dbReference>
<evidence type="ECO:0000256" key="1">
    <source>
        <dbReference type="ARBA" id="ARBA00002000"/>
    </source>
</evidence>
<accession>A0AAD4K539</accession>
<evidence type="ECO:0000313" key="7">
    <source>
        <dbReference type="Proteomes" id="UP001200034"/>
    </source>
</evidence>
<dbReference type="SUPFAM" id="SSF56235">
    <property type="entry name" value="N-terminal nucleophile aminohydrolases (Ntn hydrolases)"/>
    <property type="match status" value="1"/>
</dbReference>
<gene>
    <name evidence="6" type="ORF">KR093_003281</name>
</gene>
<dbReference type="GO" id="GO:0005737">
    <property type="term" value="C:cytoplasm"/>
    <property type="evidence" value="ECO:0007669"/>
    <property type="project" value="UniProtKB-SubCell"/>
</dbReference>
<sequence>MFRNQYDSDVSMWSPQGRLFQVEYAMEAVTMGTAIVGLKSDKFAILAALSKQHEETGTTQLKIIEVDTHIGISFAGITSDARVLSQHLRTECLSYMHSYSSKYPVQRLVTNFGKLLQKNTQHYSRRPFGVGLLLAGYDEKGPHIYQIMPSANCFNCKSMAIGARSQGARTYLMQNQNSFATSSKSEIICHGINALKATIPVDTKLDLSIAIVGEDQPFKVLSNEECLEYQDICAVKD</sequence>
<comment type="caution">
    <text evidence="6">The sequence shown here is derived from an EMBL/GenBank/DDBJ whole genome shotgun (WGS) entry which is preliminary data.</text>
</comment>
<dbReference type="PANTHER" id="PTHR11599">
    <property type="entry name" value="PROTEASOME SUBUNIT ALPHA/BETA"/>
    <property type="match status" value="1"/>
</dbReference>
<evidence type="ECO:0000256" key="3">
    <source>
        <dbReference type="PROSITE-ProRule" id="PRU00808"/>
    </source>
</evidence>
<dbReference type="Pfam" id="PF00227">
    <property type="entry name" value="Proteasome"/>
    <property type="match status" value="1"/>
</dbReference>
<comment type="similarity">
    <text evidence="3 4">Belongs to the peptidase T1A family.</text>
</comment>
<protein>
    <recommendedName>
        <fullName evidence="4">Proteasome subunit alpha type</fullName>
    </recommendedName>
</protein>
<dbReference type="Proteomes" id="UP001200034">
    <property type="component" value="Unassembled WGS sequence"/>
</dbReference>
<dbReference type="GO" id="GO:0005634">
    <property type="term" value="C:nucleus"/>
    <property type="evidence" value="ECO:0007669"/>
    <property type="project" value="UniProtKB-SubCell"/>
</dbReference>
<keyword evidence="4" id="KW-0539">Nucleus</keyword>
<organism evidence="6 7">
    <name type="scientific">Drosophila rubida</name>
    <dbReference type="NCBI Taxonomy" id="30044"/>
    <lineage>
        <taxon>Eukaryota</taxon>
        <taxon>Metazoa</taxon>
        <taxon>Ecdysozoa</taxon>
        <taxon>Arthropoda</taxon>
        <taxon>Hexapoda</taxon>
        <taxon>Insecta</taxon>
        <taxon>Pterygota</taxon>
        <taxon>Neoptera</taxon>
        <taxon>Endopterygota</taxon>
        <taxon>Diptera</taxon>
        <taxon>Brachycera</taxon>
        <taxon>Muscomorpha</taxon>
        <taxon>Ephydroidea</taxon>
        <taxon>Drosophilidae</taxon>
        <taxon>Drosophila</taxon>
    </lineage>
</organism>
<comment type="subunit">
    <text evidence="4">The 20S proteasome core is composed of 28 subunits that are arranged in four stacked rings, resulting in a barrel-shaped structure. The two end rings are each formed by seven alpha subunits, and the two central rings are each formed by seven beta subunits.</text>
</comment>
<keyword evidence="2 3" id="KW-0647">Proteasome</keyword>
<keyword evidence="7" id="KW-1185">Reference proteome</keyword>
<dbReference type="FunFam" id="3.60.20.10:FF:000063">
    <property type="entry name" value="Proteasome subunit alpha type"/>
    <property type="match status" value="1"/>
</dbReference>
<reference evidence="6" key="1">
    <citation type="journal article" date="2021" name="Mol. Ecol. Resour.">
        <title>Phylogenomic analyses of the genus Drosophila reveals genomic signals of climate adaptation.</title>
        <authorList>
            <person name="Li F."/>
            <person name="Rane R.V."/>
            <person name="Luria V."/>
            <person name="Xiong Z."/>
            <person name="Chen J."/>
            <person name="Li Z."/>
            <person name="Catullo R.A."/>
            <person name="Griffin P.C."/>
            <person name="Schiffer M."/>
            <person name="Pearce S."/>
            <person name="Lee S.F."/>
            <person name="McElroy K."/>
            <person name="Stocker A."/>
            <person name="Shirriffs J."/>
            <person name="Cockerell F."/>
            <person name="Coppin C."/>
            <person name="Sgro C.M."/>
            <person name="Karger A."/>
            <person name="Cain J.W."/>
            <person name="Weber J.A."/>
            <person name="Santpere G."/>
            <person name="Kirschner M.W."/>
            <person name="Hoffmann A.A."/>
            <person name="Oakeshott J.G."/>
            <person name="Zhang G."/>
        </authorList>
    </citation>
    <scope>NUCLEOTIDE SEQUENCE</scope>
    <source>
        <strain evidence="6">BGI-SZ-2011g</strain>
    </source>
</reference>
<evidence type="ECO:0000256" key="4">
    <source>
        <dbReference type="RuleBase" id="RU000551"/>
    </source>
</evidence>
<dbReference type="InterPro" id="IPR050115">
    <property type="entry name" value="Proteasome_alpha"/>
</dbReference>
<proteinExistence type="inferred from homology"/>
<name>A0AAD4K539_9MUSC</name>
<comment type="function">
    <text evidence="1">The proteasome is a multicatalytic proteinase complex which is characterized by its ability to cleave peptides with Arg, Phe, Tyr, Leu, and Glu adjacent to the leaving group at neutral or slightly basic pH. The proteasome has an ATP-dependent proteolytic activity.</text>
</comment>
<dbReference type="InterPro" id="IPR023332">
    <property type="entry name" value="Proteasome_alpha-type"/>
</dbReference>
<keyword evidence="4" id="KW-0963">Cytoplasm</keyword>
<dbReference type="AlphaFoldDB" id="A0AAD4K539"/>
<dbReference type="Pfam" id="PF10584">
    <property type="entry name" value="Proteasome_A_N"/>
    <property type="match status" value="1"/>
</dbReference>
<dbReference type="InterPro" id="IPR029055">
    <property type="entry name" value="Ntn_hydrolases_N"/>
</dbReference>
<feature type="non-terminal residue" evidence="6">
    <location>
        <position position="237"/>
    </location>
</feature>
<dbReference type="InterPro" id="IPR000426">
    <property type="entry name" value="Proteasome_asu_N"/>
</dbReference>
<dbReference type="GO" id="GO:0019773">
    <property type="term" value="C:proteasome core complex, alpha-subunit complex"/>
    <property type="evidence" value="ECO:0007669"/>
    <property type="project" value="UniProtKB-UniRule"/>
</dbReference>
<evidence type="ECO:0000259" key="5">
    <source>
        <dbReference type="PROSITE" id="PS00388"/>
    </source>
</evidence>
<dbReference type="Gene3D" id="3.60.20.10">
    <property type="entry name" value="Glutamine Phosphoribosylpyrophosphate, subunit 1, domain 1"/>
    <property type="match status" value="1"/>
</dbReference>
<evidence type="ECO:0000256" key="2">
    <source>
        <dbReference type="ARBA" id="ARBA00022942"/>
    </source>
</evidence>
<dbReference type="PROSITE" id="PS00388">
    <property type="entry name" value="PROTEASOME_ALPHA_1"/>
    <property type="match status" value="1"/>
</dbReference>
<dbReference type="PROSITE" id="PS51475">
    <property type="entry name" value="PROTEASOME_ALPHA_2"/>
    <property type="match status" value="1"/>
</dbReference>